<protein>
    <submittedName>
        <fullName evidence="2">Uu.00g113780.m01.CDS01</fullName>
    </submittedName>
</protein>
<evidence type="ECO:0000313" key="3">
    <source>
        <dbReference type="Proteomes" id="UP001295740"/>
    </source>
</evidence>
<keyword evidence="1" id="KW-0732">Signal</keyword>
<feature type="non-terminal residue" evidence="2">
    <location>
        <position position="531"/>
    </location>
</feature>
<organism evidence="2 3">
    <name type="scientific">Anthostomella pinea</name>
    <dbReference type="NCBI Taxonomy" id="933095"/>
    <lineage>
        <taxon>Eukaryota</taxon>
        <taxon>Fungi</taxon>
        <taxon>Dikarya</taxon>
        <taxon>Ascomycota</taxon>
        <taxon>Pezizomycotina</taxon>
        <taxon>Sordariomycetes</taxon>
        <taxon>Xylariomycetidae</taxon>
        <taxon>Xylariales</taxon>
        <taxon>Xylariaceae</taxon>
        <taxon>Anthostomella</taxon>
    </lineage>
</organism>
<dbReference type="Proteomes" id="UP001295740">
    <property type="component" value="Unassembled WGS sequence"/>
</dbReference>
<feature type="chain" id="PRO_5042529913" evidence="1">
    <location>
        <begin position="18"/>
        <end position="531"/>
    </location>
</feature>
<reference evidence="2" key="1">
    <citation type="submission" date="2023-10" db="EMBL/GenBank/DDBJ databases">
        <authorList>
            <person name="Hackl T."/>
        </authorList>
    </citation>
    <scope>NUCLEOTIDE SEQUENCE</scope>
</reference>
<keyword evidence="3" id="KW-1185">Reference proteome</keyword>
<gene>
    <name evidence="2" type="ORF">KHLLAP_LOCUS4452</name>
</gene>
<comment type="caution">
    <text evidence="2">The sequence shown here is derived from an EMBL/GenBank/DDBJ whole genome shotgun (WGS) entry which is preliminary data.</text>
</comment>
<sequence length="531" mass="58285">MQIFNLALLALVGTTLGRVAAPDHAEAVSKEVRATTETVARSDTNIVERRIGADVNLPRDGPFGDKAIIFYRFPIEDGDTLELASGTKLIAAGHYLHKDKFPDHDNVGVRQALDKMGEEAPTLKQKTPNDQVPTLRRETSGHHAVTLTITLQMGGKRPDISAHGWTIIFNALYSTMRSANDNDGSDLISFDFKWSFNGHKWFPFSVLRMSKAEATAALVTRVAAPDHAPAVEVRGTTEPIAGSDTKIVERQTGDVDLSAGHLTKRGGIYSGLPFGNGDTLEFKADQELKTSIKLTLDYLWASGGMFPVHDTAEDRTLRSLSEDAAAASLHTGSTNTFKSTKRTSGVSITVQVPGPSEIPEIGSYQVLCDFKWYEGFTLSWSRLSKVSKKFRVVLQVDKVYPALANRADVDLAANSLARRGDINYFEPLKDGDTLDSDSRYKLEASGLWTTQKFHDYDRGIDDILMTLNEMAYNAAKVAAGAFTLEETKSDAIFTLTVKHGERPELSGDDWSAIFGALYETRRHASDISFVD</sequence>
<name>A0AAI8VGL2_9PEZI</name>
<evidence type="ECO:0000313" key="2">
    <source>
        <dbReference type="EMBL" id="CAJ2503984.1"/>
    </source>
</evidence>
<evidence type="ECO:0000256" key="1">
    <source>
        <dbReference type="SAM" id="SignalP"/>
    </source>
</evidence>
<dbReference type="EMBL" id="CAUWAG010000006">
    <property type="protein sequence ID" value="CAJ2503984.1"/>
    <property type="molecule type" value="Genomic_DNA"/>
</dbReference>
<proteinExistence type="predicted"/>
<feature type="signal peptide" evidence="1">
    <location>
        <begin position="1"/>
        <end position="17"/>
    </location>
</feature>
<dbReference type="AlphaFoldDB" id="A0AAI8VGL2"/>
<accession>A0AAI8VGL2</accession>